<dbReference type="RefSeq" id="WP_232314374.1">
    <property type="nucleotide sequence ID" value="NZ_CAWRCI010000008.1"/>
</dbReference>
<dbReference type="InterPro" id="IPR012223">
    <property type="entry name" value="TEII"/>
</dbReference>
<evidence type="ECO:0000313" key="3">
    <source>
        <dbReference type="EMBL" id="CZF80102.1"/>
    </source>
</evidence>
<evidence type="ECO:0000259" key="2">
    <source>
        <dbReference type="Pfam" id="PF00975"/>
    </source>
</evidence>
<evidence type="ECO:0000256" key="1">
    <source>
        <dbReference type="ARBA" id="ARBA00007169"/>
    </source>
</evidence>
<sequence>MKSVNAGTLTNSDWFVIPSPNANATMRLVCFPYAGGSAANYQSWVKRLPEFVELVIVQPPGRASRLLEPAISTMPEMMKALLTFERELTEKPYVLLGHSLGSRIAFQFAIEVIQRGGTPPLHFISSGSRAPHTPKLSERICDLPDDVFLEKIEAMNGTPVEVMQNKELMSLLLPMLKSDFTIADNYIAAKEALPCSITAFSGDSDTQVTKEQLISWSDLTTRDFNYAYFDGGHFFINSDYKNVTNLVSEILKKVHF</sequence>
<dbReference type="PANTHER" id="PTHR11487:SF0">
    <property type="entry name" value="S-ACYL FATTY ACID SYNTHASE THIOESTERASE, MEDIUM CHAIN"/>
    <property type="match status" value="1"/>
</dbReference>
<dbReference type="AlphaFoldDB" id="A0A128EZV6"/>
<dbReference type="GO" id="GO:0016491">
    <property type="term" value="F:oxidoreductase activity"/>
    <property type="evidence" value="ECO:0007669"/>
    <property type="project" value="UniProtKB-KW"/>
</dbReference>
<dbReference type="Gene3D" id="3.40.50.1820">
    <property type="entry name" value="alpha/beta hydrolase"/>
    <property type="match status" value="1"/>
</dbReference>
<proteinExistence type="inferred from homology"/>
<dbReference type="EC" id="1.1.-.-" evidence="3"/>
<dbReference type="SUPFAM" id="SSF53474">
    <property type="entry name" value="alpha/beta-Hydrolases"/>
    <property type="match status" value="1"/>
</dbReference>
<feature type="domain" description="Thioesterase" evidence="2">
    <location>
        <begin position="27"/>
        <end position="253"/>
    </location>
</feature>
<dbReference type="PANTHER" id="PTHR11487">
    <property type="entry name" value="THIOESTERASE"/>
    <property type="match status" value="1"/>
</dbReference>
<keyword evidence="3" id="KW-0560">Oxidoreductase</keyword>
<organism evidence="3 4">
    <name type="scientific">Grimontia marina</name>
    <dbReference type="NCBI Taxonomy" id="646534"/>
    <lineage>
        <taxon>Bacteria</taxon>
        <taxon>Pseudomonadati</taxon>
        <taxon>Pseudomonadota</taxon>
        <taxon>Gammaproteobacteria</taxon>
        <taxon>Vibrionales</taxon>
        <taxon>Vibrionaceae</taxon>
        <taxon>Grimontia</taxon>
    </lineage>
</organism>
<evidence type="ECO:0000313" key="4">
    <source>
        <dbReference type="Proteomes" id="UP000073601"/>
    </source>
</evidence>
<accession>A0A128EZV6</accession>
<comment type="similarity">
    <text evidence="1">Belongs to the thioesterase family.</text>
</comment>
<dbReference type="EMBL" id="FIZY01000008">
    <property type="protein sequence ID" value="CZF80102.1"/>
    <property type="molecule type" value="Genomic_DNA"/>
</dbReference>
<gene>
    <name evidence="3" type="primary">lgrE_1</name>
    <name evidence="3" type="ORF">GMA8713_01253</name>
</gene>
<reference evidence="4" key="1">
    <citation type="submission" date="2016-02" db="EMBL/GenBank/DDBJ databases">
        <authorList>
            <person name="Rodrigo-Torres Lidia"/>
            <person name="Arahal R.David."/>
        </authorList>
    </citation>
    <scope>NUCLEOTIDE SEQUENCE [LARGE SCALE GENOMIC DNA]</scope>
    <source>
        <strain evidence="4">CECT 8713</strain>
    </source>
</reference>
<keyword evidence="4" id="KW-1185">Reference proteome</keyword>
<dbReference type="Pfam" id="PF00975">
    <property type="entry name" value="Thioesterase"/>
    <property type="match status" value="1"/>
</dbReference>
<dbReference type="Proteomes" id="UP000073601">
    <property type="component" value="Unassembled WGS sequence"/>
</dbReference>
<dbReference type="InterPro" id="IPR001031">
    <property type="entry name" value="Thioesterase"/>
</dbReference>
<protein>
    <submittedName>
        <fullName evidence="3">Linear gramicidin dehydrogenase LgrE</fullName>
        <ecNumber evidence="3">1.1.-.-</ecNumber>
    </submittedName>
</protein>
<name>A0A128EZV6_9GAMM</name>
<dbReference type="InterPro" id="IPR029058">
    <property type="entry name" value="AB_hydrolase_fold"/>
</dbReference>
<dbReference type="GO" id="GO:0008610">
    <property type="term" value="P:lipid biosynthetic process"/>
    <property type="evidence" value="ECO:0007669"/>
    <property type="project" value="TreeGrafter"/>
</dbReference>